<dbReference type="AlphaFoldDB" id="A0A2W2CTA5"/>
<gene>
    <name evidence="2" type="ORF">C1J01_48165</name>
</gene>
<reference evidence="2 3" key="1">
    <citation type="submission" date="2018-01" db="EMBL/GenBank/DDBJ databases">
        <title>Draft genome sequence of Nonomuraea sp. KC333.</title>
        <authorList>
            <person name="Sahin N."/>
            <person name="Saygin H."/>
            <person name="Ay H."/>
        </authorList>
    </citation>
    <scope>NUCLEOTIDE SEQUENCE [LARGE SCALE GENOMIC DNA]</scope>
    <source>
        <strain evidence="2 3">KC333</strain>
    </source>
</reference>
<organism evidence="2 3">
    <name type="scientific">Nonomuraea aridisoli</name>
    <dbReference type="NCBI Taxonomy" id="2070368"/>
    <lineage>
        <taxon>Bacteria</taxon>
        <taxon>Bacillati</taxon>
        <taxon>Actinomycetota</taxon>
        <taxon>Actinomycetes</taxon>
        <taxon>Streptosporangiales</taxon>
        <taxon>Streptosporangiaceae</taxon>
        <taxon>Nonomuraea</taxon>
    </lineage>
</organism>
<dbReference type="EMBL" id="POUD01000587">
    <property type="protein sequence ID" value="PZG01081.1"/>
    <property type="molecule type" value="Genomic_DNA"/>
</dbReference>
<comment type="caution">
    <text evidence="2">The sequence shown here is derived from an EMBL/GenBank/DDBJ whole genome shotgun (WGS) entry which is preliminary data.</text>
</comment>
<proteinExistence type="predicted"/>
<evidence type="ECO:0000313" key="2">
    <source>
        <dbReference type="EMBL" id="PZG01081.1"/>
    </source>
</evidence>
<evidence type="ECO:0000256" key="1">
    <source>
        <dbReference type="SAM" id="MobiDB-lite"/>
    </source>
</evidence>
<name>A0A2W2CTA5_9ACTN</name>
<keyword evidence="3" id="KW-1185">Reference proteome</keyword>
<evidence type="ECO:0000313" key="3">
    <source>
        <dbReference type="Proteomes" id="UP000249304"/>
    </source>
</evidence>
<protein>
    <submittedName>
        <fullName evidence="2">RDD family protein</fullName>
    </submittedName>
</protein>
<sequence length="39" mass="4298">MGHPPQPQDPYGQHRPQQPYGYGGHPQYGYGPQPPTSPP</sequence>
<feature type="non-terminal residue" evidence="2">
    <location>
        <position position="39"/>
    </location>
</feature>
<dbReference type="Proteomes" id="UP000249304">
    <property type="component" value="Unassembled WGS sequence"/>
</dbReference>
<accession>A0A2W2CTA5</accession>
<feature type="region of interest" description="Disordered" evidence="1">
    <location>
        <begin position="1"/>
        <end position="39"/>
    </location>
</feature>